<dbReference type="InterPro" id="IPR050595">
    <property type="entry name" value="Bact_response_regulator"/>
</dbReference>
<dbReference type="PANTHER" id="PTHR44591:SF25">
    <property type="entry name" value="CHEMOTAXIS TWO-COMPONENT RESPONSE REGULATOR"/>
    <property type="match status" value="1"/>
</dbReference>
<dbReference type="CDD" id="cd17562">
    <property type="entry name" value="REC_CheY4-like"/>
    <property type="match status" value="1"/>
</dbReference>
<dbReference type="InterPro" id="IPR001789">
    <property type="entry name" value="Sig_transdc_resp-reg_receiver"/>
</dbReference>
<dbReference type="Pfam" id="PF00072">
    <property type="entry name" value="Response_reg"/>
    <property type="match status" value="1"/>
</dbReference>
<dbReference type="AlphaFoldDB" id="A0A0S2TC30"/>
<evidence type="ECO:0000256" key="1">
    <source>
        <dbReference type="ARBA" id="ARBA00022553"/>
    </source>
</evidence>
<evidence type="ECO:0000259" key="3">
    <source>
        <dbReference type="PROSITE" id="PS50110"/>
    </source>
</evidence>
<dbReference type="SUPFAM" id="SSF52172">
    <property type="entry name" value="CheY-like"/>
    <property type="match status" value="1"/>
</dbReference>
<organism evidence="4 5">
    <name type="scientific">Candidatus Tenderia electrophaga</name>
    <dbReference type="NCBI Taxonomy" id="1748243"/>
    <lineage>
        <taxon>Bacteria</taxon>
        <taxon>Pseudomonadati</taxon>
        <taxon>Pseudomonadota</taxon>
        <taxon>Gammaproteobacteria</taxon>
        <taxon>Candidatus Tenderiales</taxon>
        <taxon>Candidatus Tenderiaceae</taxon>
        <taxon>Candidatus Tenderia</taxon>
    </lineage>
</organism>
<dbReference type="InterPro" id="IPR011006">
    <property type="entry name" value="CheY-like_superfamily"/>
</dbReference>
<gene>
    <name evidence="4" type="ORF">Tel_05675</name>
</gene>
<feature type="domain" description="Response regulatory" evidence="3">
    <location>
        <begin position="3"/>
        <end position="119"/>
    </location>
</feature>
<dbReference type="STRING" id="1748243.Tel_05675"/>
<dbReference type="KEGG" id="tee:Tel_05675"/>
<dbReference type="EMBL" id="CP013099">
    <property type="protein sequence ID" value="ALP52679.1"/>
    <property type="molecule type" value="Genomic_DNA"/>
</dbReference>
<evidence type="ECO:0000256" key="2">
    <source>
        <dbReference type="PROSITE-ProRule" id="PRU00169"/>
    </source>
</evidence>
<dbReference type="GO" id="GO:0000160">
    <property type="term" value="P:phosphorelay signal transduction system"/>
    <property type="evidence" value="ECO:0007669"/>
    <property type="project" value="InterPro"/>
</dbReference>
<dbReference type="PANTHER" id="PTHR44591">
    <property type="entry name" value="STRESS RESPONSE REGULATOR PROTEIN 1"/>
    <property type="match status" value="1"/>
</dbReference>
<keyword evidence="1 2" id="KW-0597">Phosphoprotein</keyword>
<dbReference type="PROSITE" id="PS50110">
    <property type="entry name" value="RESPONSE_REGULATORY"/>
    <property type="match status" value="1"/>
</dbReference>
<sequence length="120" mass="12760">MPTILAVDDSASMRQMVTFTLKGAGFTVIDAVDGVDALGKAKSAKVDLVLTDVNMPKMDGISLIKELRALSNYKFTPILMLTTESGGDKKMEGKSAGATGWIVKPFNPDQLLATIKKVLG</sequence>
<feature type="modified residue" description="4-aspartylphosphate" evidence="2">
    <location>
        <position position="52"/>
    </location>
</feature>
<dbReference type="Proteomes" id="UP000055136">
    <property type="component" value="Chromosome"/>
</dbReference>
<proteinExistence type="predicted"/>
<dbReference type="Gene3D" id="3.40.50.2300">
    <property type="match status" value="1"/>
</dbReference>
<evidence type="ECO:0000313" key="5">
    <source>
        <dbReference type="Proteomes" id="UP000055136"/>
    </source>
</evidence>
<name>A0A0S2TC30_9GAMM</name>
<dbReference type="SMART" id="SM00448">
    <property type="entry name" value="REC"/>
    <property type="match status" value="1"/>
</dbReference>
<keyword evidence="5" id="KW-1185">Reference proteome</keyword>
<accession>A0A0S2TC30</accession>
<evidence type="ECO:0000313" key="4">
    <source>
        <dbReference type="EMBL" id="ALP52679.1"/>
    </source>
</evidence>
<reference evidence="4" key="1">
    <citation type="submission" date="2015-10" db="EMBL/GenBank/DDBJ databases">
        <title>Description of Candidatus Tenderia electrophaga gen. nov, sp. nov., an Uncultivated Electroautotroph from a Biocathode Enrichment.</title>
        <authorList>
            <person name="Eddie B.J."/>
            <person name="Malanoski A.P."/>
            <person name="Wang Z."/>
            <person name="Hall R.J."/>
            <person name="Oh S.D."/>
            <person name="Heiner C."/>
            <person name="Lin B."/>
            <person name="Strycharz-Glaven S.M."/>
        </authorList>
    </citation>
    <scope>NUCLEOTIDE SEQUENCE [LARGE SCALE GENOMIC DNA]</scope>
    <source>
        <strain evidence="4">NRL1</strain>
    </source>
</reference>
<protein>
    <submittedName>
        <fullName evidence="4">Fis family transcriptional regulator</fullName>
    </submittedName>
</protein>